<evidence type="ECO:0000259" key="13">
    <source>
        <dbReference type="PROSITE" id="PS50109"/>
    </source>
</evidence>
<comment type="subcellular location">
    <subcellularLocation>
        <location evidence="2">Cell membrane</location>
    </subcellularLocation>
</comment>
<dbReference type="InterPro" id="IPR000700">
    <property type="entry name" value="PAS-assoc_C"/>
</dbReference>
<feature type="domain" description="Histidine kinase" evidence="13">
    <location>
        <begin position="828"/>
        <end position="1045"/>
    </location>
</feature>
<evidence type="ECO:0000256" key="5">
    <source>
        <dbReference type="ARBA" id="ARBA00022553"/>
    </source>
</evidence>
<dbReference type="GO" id="GO:0006355">
    <property type="term" value="P:regulation of DNA-templated transcription"/>
    <property type="evidence" value="ECO:0007669"/>
    <property type="project" value="InterPro"/>
</dbReference>
<keyword evidence="6" id="KW-0808">Transferase</keyword>
<keyword evidence="5 12" id="KW-0597">Phosphoprotein</keyword>
<dbReference type="Pfam" id="PF08448">
    <property type="entry name" value="PAS_4"/>
    <property type="match status" value="1"/>
</dbReference>
<evidence type="ECO:0000256" key="9">
    <source>
        <dbReference type="ARBA" id="ARBA00022840"/>
    </source>
</evidence>
<dbReference type="InterPro" id="IPR013767">
    <property type="entry name" value="PAS_fold"/>
</dbReference>
<keyword evidence="8" id="KW-0418">Kinase</keyword>
<sequence>MGNSILEFIDFKKIDTLLKGFQNTTGLAVAIVDLEGVVLSQFQWEKLHEDFYVKNPETSNWNTNIKLELTEVEKFDFHKKPNGLVEVTVPILVNEEHFANLFSGYFFFDKPNPLFLEKEAKQYGFDEKEYLDAVNLLPVLSLEEIKNTMTFLIETLHYIFEMAFDKMKEVKLNHILTINKLFLEDIIDNSPALIYVSDLDGKIKLANNEFAKIFQLDKTEIIGKYRQEIMPVVIAEQHRNNDIEVIQLKKSIVIEEENIEADGNHFYISQKFPLFDTNGVIHGVGGISTDITAKKTAEEALTKSENKYKSLFNNSVDGILVLTEQSEILELNNKICEILDYSREELLLLKGYQFIHSEDLANKDHATTLEQLQQGKTIISQYRLRKKDGSYIPTELSTKIIAEGQFLNIVRDITERKEAEKTLMESEKKLSAIFNNHTDLQLLVSINNNEYTVDAINKPYVTTLENFGLTLDIETVIGKSLKQLNETIGLNEDYYDMTIAKYKEVARTGKSLNFTESLNIADQTYTSDITITPIMNDQGECQYILYNSHNITEQTRANSALIESEEKFKQIFLTSPDLVTISQIENGTYIDVNENFVQTSGYSRDEIVGKTASDINIWTNLEDRARMLSILNEHGKVENFETQFTMKSGHIIEGLLSAAILGINNIPHILTITRDISYRKAITEKLVKLSHAVEQSPTLIELTDNQGNIEYVNPKFTETTGYSLEEVIGKNPKFLMSGHTTDEEYANLWNTIATGKEWRGEFLDKRKDGSLYWVEASISSIKNSEGEITHYLAVKSDITEKKKIVDELVKTKEKAVESDRLKSAFLANMSHEIRTPMNGILGFSSLLSEPGLGKEEQQEYIKLIQVSGARMLNLISEIIDISKIESGMMEISLQEVNINEKVDFVFDLLKLDAEEKSIQLSCKSSEFPDLYLITDPEKLYAILTNLVKNAIKYTDKGSIEFGYNIKNETVEFFVKDSGIGIPLDRHAAIFERFIQVDIANIQARHGAGLGLAIAKAFVTLLGGEIWLESQEGIGTTFHFTLPLNTQNQEPKLQTSNIRKIGSENASHLISKLKILIADDDAISRKLMSKSVNEFGKEIIEAKNGLEALQKFKENSDVDLILMDVQMPEMNGYEAIKEIRKLNNDVIIITQSAFGLTGDREKAISAGSNDYITKPIDKNELVLLLNKSFTPLQD</sequence>
<dbReference type="InterPro" id="IPR013656">
    <property type="entry name" value="PAS_4"/>
</dbReference>
<dbReference type="Gene3D" id="3.30.565.10">
    <property type="entry name" value="Histidine kinase-like ATPase, C-terminal domain"/>
    <property type="match status" value="1"/>
</dbReference>
<evidence type="ECO:0000259" key="16">
    <source>
        <dbReference type="PROSITE" id="PS50113"/>
    </source>
</evidence>
<dbReference type="PROSITE" id="PS50112">
    <property type="entry name" value="PAS"/>
    <property type="match status" value="4"/>
</dbReference>
<evidence type="ECO:0000256" key="6">
    <source>
        <dbReference type="ARBA" id="ARBA00022679"/>
    </source>
</evidence>
<name>A0A1H4D4N1_9FLAO</name>
<dbReference type="Gene3D" id="3.30.450.20">
    <property type="entry name" value="PAS domain"/>
    <property type="match status" value="5"/>
</dbReference>
<evidence type="ECO:0000256" key="4">
    <source>
        <dbReference type="ARBA" id="ARBA00022475"/>
    </source>
</evidence>
<dbReference type="SUPFAM" id="SSF47384">
    <property type="entry name" value="Homodimeric domain of signal transducing histidine kinase"/>
    <property type="match status" value="1"/>
</dbReference>
<dbReference type="InterPro" id="IPR036890">
    <property type="entry name" value="HATPase_C_sf"/>
</dbReference>
<dbReference type="FunFam" id="3.30.565.10:FF:000023">
    <property type="entry name" value="PAS domain-containing sensor histidine kinase"/>
    <property type="match status" value="1"/>
</dbReference>
<dbReference type="Gene3D" id="1.10.287.130">
    <property type="match status" value="1"/>
</dbReference>
<reference evidence="18" key="1">
    <citation type="submission" date="2016-10" db="EMBL/GenBank/DDBJ databases">
        <authorList>
            <person name="Varghese N."/>
            <person name="Submissions S."/>
        </authorList>
    </citation>
    <scope>NUCLEOTIDE SEQUENCE [LARGE SCALE GENOMIC DNA]</scope>
    <source>
        <strain evidence="18">DSM 22376</strain>
    </source>
</reference>
<dbReference type="PANTHER" id="PTHR43047">
    <property type="entry name" value="TWO-COMPONENT HISTIDINE PROTEIN KINASE"/>
    <property type="match status" value="1"/>
</dbReference>
<proteinExistence type="predicted"/>
<keyword evidence="11" id="KW-0472">Membrane</keyword>
<dbReference type="Pfam" id="PF00072">
    <property type="entry name" value="Response_reg"/>
    <property type="match status" value="1"/>
</dbReference>
<dbReference type="Gene3D" id="3.40.50.2300">
    <property type="match status" value="1"/>
</dbReference>
<feature type="domain" description="PAS" evidence="15">
    <location>
        <begin position="304"/>
        <end position="376"/>
    </location>
</feature>
<dbReference type="GO" id="GO:0000155">
    <property type="term" value="F:phosphorelay sensor kinase activity"/>
    <property type="evidence" value="ECO:0007669"/>
    <property type="project" value="InterPro"/>
</dbReference>
<dbReference type="PROSITE" id="PS50113">
    <property type="entry name" value="PAC"/>
    <property type="match status" value="2"/>
</dbReference>
<dbReference type="GO" id="GO:0005886">
    <property type="term" value="C:plasma membrane"/>
    <property type="evidence" value="ECO:0007669"/>
    <property type="project" value="UniProtKB-SubCell"/>
</dbReference>
<dbReference type="InterPro" id="IPR003661">
    <property type="entry name" value="HisK_dim/P_dom"/>
</dbReference>
<evidence type="ECO:0000313" key="17">
    <source>
        <dbReference type="EMBL" id="SEA67389.1"/>
    </source>
</evidence>
<dbReference type="InterPro" id="IPR005467">
    <property type="entry name" value="His_kinase_dom"/>
</dbReference>
<dbReference type="CDD" id="cd00082">
    <property type="entry name" value="HisKA"/>
    <property type="match status" value="1"/>
</dbReference>
<dbReference type="EMBL" id="FNRD01000007">
    <property type="protein sequence ID" value="SEA67389.1"/>
    <property type="molecule type" value="Genomic_DNA"/>
</dbReference>
<evidence type="ECO:0000256" key="3">
    <source>
        <dbReference type="ARBA" id="ARBA00012438"/>
    </source>
</evidence>
<accession>A0A1H4D4N1</accession>
<feature type="domain" description="PAS" evidence="15">
    <location>
        <begin position="564"/>
        <end position="633"/>
    </location>
</feature>
<dbReference type="Pfam" id="PF02518">
    <property type="entry name" value="HATPase_c"/>
    <property type="match status" value="1"/>
</dbReference>
<dbReference type="SMART" id="SM00387">
    <property type="entry name" value="HATPase_c"/>
    <property type="match status" value="1"/>
</dbReference>
<evidence type="ECO:0000256" key="10">
    <source>
        <dbReference type="ARBA" id="ARBA00023012"/>
    </source>
</evidence>
<evidence type="ECO:0000256" key="11">
    <source>
        <dbReference type="ARBA" id="ARBA00023136"/>
    </source>
</evidence>
<keyword evidence="18" id="KW-1185">Reference proteome</keyword>
<keyword evidence="4" id="KW-1003">Cell membrane</keyword>
<evidence type="ECO:0000256" key="7">
    <source>
        <dbReference type="ARBA" id="ARBA00022741"/>
    </source>
</evidence>
<dbReference type="EC" id="2.7.13.3" evidence="3"/>
<dbReference type="PROSITE" id="PS50109">
    <property type="entry name" value="HIS_KIN"/>
    <property type="match status" value="1"/>
</dbReference>
<dbReference type="InterPro" id="IPR018771">
    <property type="entry name" value="PocR_dom"/>
</dbReference>
<dbReference type="CDD" id="cd00130">
    <property type="entry name" value="PAS"/>
    <property type="match status" value="4"/>
</dbReference>
<feature type="domain" description="PAS" evidence="15">
    <location>
        <begin position="179"/>
        <end position="224"/>
    </location>
</feature>
<evidence type="ECO:0000259" key="14">
    <source>
        <dbReference type="PROSITE" id="PS50110"/>
    </source>
</evidence>
<dbReference type="InterPro" id="IPR036097">
    <property type="entry name" value="HisK_dim/P_sf"/>
</dbReference>
<dbReference type="SUPFAM" id="SSF52172">
    <property type="entry name" value="CheY-like"/>
    <property type="match status" value="1"/>
</dbReference>
<feature type="domain" description="PAC" evidence="16">
    <location>
        <begin position="756"/>
        <end position="810"/>
    </location>
</feature>
<dbReference type="InterPro" id="IPR035965">
    <property type="entry name" value="PAS-like_dom_sf"/>
</dbReference>
<evidence type="ECO:0000259" key="15">
    <source>
        <dbReference type="PROSITE" id="PS50112"/>
    </source>
</evidence>
<protein>
    <recommendedName>
        <fullName evidence="3">histidine kinase</fullName>
        <ecNumber evidence="3">2.7.13.3</ecNumber>
    </recommendedName>
</protein>
<dbReference type="SMART" id="SM00448">
    <property type="entry name" value="REC"/>
    <property type="match status" value="1"/>
</dbReference>
<dbReference type="Pfam" id="PF00512">
    <property type="entry name" value="HisKA"/>
    <property type="match status" value="1"/>
</dbReference>
<dbReference type="SMART" id="SM00091">
    <property type="entry name" value="PAS"/>
    <property type="match status" value="4"/>
</dbReference>
<dbReference type="STRING" id="150146.SAMN05443667_10742"/>
<feature type="domain" description="Response regulatory" evidence="14">
    <location>
        <begin position="1073"/>
        <end position="1188"/>
    </location>
</feature>
<feature type="domain" description="PAS" evidence="15">
    <location>
        <begin position="685"/>
        <end position="731"/>
    </location>
</feature>
<evidence type="ECO:0000256" key="1">
    <source>
        <dbReference type="ARBA" id="ARBA00000085"/>
    </source>
</evidence>
<dbReference type="SUPFAM" id="SSF55874">
    <property type="entry name" value="ATPase domain of HSP90 chaperone/DNA topoisomerase II/histidine kinase"/>
    <property type="match status" value="1"/>
</dbReference>
<evidence type="ECO:0000313" key="18">
    <source>
        <dbReference type="Proteomes" id="UP000198951"/>
    </source>
</evidence>
<feature type="domain" description="PAC" evidence="16">
    <location>
        <begin position="252"/>
        <end position="303"/>
    </location>
</feature>
<dbReference type="SMART" id="SM00086">
    <property type="entry name" value="PAC"/>
    <property type="match status" value="4"/>
</dbReference>
<dbReference type="GO" id="GO:0005524">
    <property type="term" value="F:ATP binding"/>
    <property type="evidence" value="ECO:0007669"/>
    <property type="project" value="UniProtKB-KW"/>
</dbReference>
<dbReference type="SMART" id="SM00388">
    <property type="entry name" value="HisKA"/>
    <property type="match status" value="1"/>
</dbReference>
<gene>
    <name evidence="17" type="ORF">SAMN05443667_10742</name>
</gene>
<dbReference type="InterPro" id="IPR000014">
    <property type="entry name" value="PAS"/>
</dbReference>
<dbReference type="Proteomes" id="UP000198951">
    <property type="component" value="Unassembled WGS sequence"/>
</dbReference>
<dbReference type="PANTHER" id="PTHR43047:SF64">
    <property type="entry name" value="HISTIDINE KINASE CONTAINING CHEY-HOMOLOGOUS RECEIVER DOMAIN AND PAS DOMAIN-RELATED"/>
    <property type="match status" value="1"/>
</dbReference>
<evidence type="ECO:0000256" key="2">
    <source>
        <dbReference type="ARBA" id="ARBA00004236"/>
    </source>
</evidence>
<dbReference type="InterPro" id="IPR001610">
    <property type="entry name" value="PAC"/>
</dbReference>
<dbReference type="AlphaFoldDB" id="A0A1H4D4N1"/>
<comment type="catalytic activity">
    <reaction evidence="1">
        <text>ATP + protein L-histidine = ADP + protein N-phospho-L-histidine.</text>
        <dbReference type="EC" id="2.7.13.3"/>
    </reaction>
</comment>
<keyword evidence="10" id="KW-0902">Two-component regulatory system</keyword>
<keyword evidence="9" id="KW-0067">ATP-binding</keyword>
<dbReference type="PRINTS" id="PR00344">
    <property type="entry name" value="BCTRLSENSOR"/>
</dbReference>
<dbReference type="InterPro" id="IPR004358">
    <property type="entry name" value="Sig_transdc_His_kin-like_C"/>
</dbReference>
<keyword evidence="7" id="KW-0547">Nucleotide-binding</keyword>
<dbReference type="Pfam" id="PF10114">
    <property type="entry name" value="PocR"/>
    <property type="match status" value="1"/>
</dbReference>
<feature type="modified residue" description="4-aspartylphosphate" evidence="12">
    <location>
        <position position="1123"/>
    </location>
</feature>
<dbReference type="Pfam" id="PF13426">
    <property type="entry name" value="PAS_9"/>
    <property type="match status" value="2"/>
</dbReference>
<dbReference type="NCBIfam" id="TIGR00229">
    <property type="entry name" value="sensory_box"/>
    <property type="match status" value="4"/>
</dbReference>
<dbReference type="CDD" id="cd17546">
    <property type="entry name" value="REC_hyHK_CKI1_RcsC-like"/>
    <property type="match status" value="1"/>
</dbReference>
<dbReference type="SUPFAM" id="SSF55785">
    <property type="entry name" value="PYP-like sensor domain (PAS domain)"/>
    <property type="match status" value="5"/>
</dbReference>
<dbReference type="InterPro" id="IPR001789">
    <property type="entry name" value="Sig_transdc_resp-reg_receiver"/>
</dbReference>
<dbReference type="InterPro" id="IPR011006">
    <property type="entry name" value="CheY-like_superfamily"/>
</dbReference>
<dbReference type="InterPro" id="IPR003594">
    <property type="entry name" value="HATPase_dom"/>
</dbReference>
<dbReference type="Pfam" id="PF00989">
    <property type="entry name" value="PAS"/>
    <property type="match status" value="1"/>
</dbReference>
<organism evidence="17 18">
    <name type="scientific">Flavobacterium gillisiae</name>
    <dbReference type="NCBI Taxonomy" id="150146"/>
    <lineage>
        <taxon>Bacteria</taxon>
        <taxon>Pseudomonadati</taxon>
        <taxon>Bacteroidota</taxon>
        <taxon>Flavobacteriia</taxon>
        <taxon>Flavobacteriales</taxon>
        <taxon>Flavobacteriaceae</taxon>
        <taxon>Flavobacterium</taxon>
    </lineage>
</organism>
<dbReference type="PROSITE" id="PS50110">
    <property type="entry name" value="RESPONSE_REGULATORY"/>
    <property type="match status" value="1"/>
</dbReference>
<evidence type="ECO:0000256" key="8">
    <source>
        <dbReference type="ARBA" id="ARBA00022777"/>
    </source>
</evidence>
<evidence type="ECO:0000256" key="12">
    <source>
        <dbReference type="PROSITE-ProRule" id="PRU00169"/>
    </source>
</evidence>
<dbReference type="RefSeq" id="WP_176980605.1">
    <property type="nucleotide sequence ID" value="NZ_FNRD01000007.1"/>
</dbReference>